<dbReference type="OrthoDB" id="7346411at2"/>
<name>A0A2B8BJ98_9PROT</name>
<gene>
    <name evidence="2" type="ORF">CRT60_08670</name>
</gene>
<reference evidence="3" key="1">
    <citation type="submission" date="2017-10" db="EMBL/GenBank/DDBJ databases">
        <authorList>
            <person name="Kravchenko I.K."/>
            <person name="Grouzdev D.S."/>
        </authorList>
    </citation>
    <scope>NUCLEOTIDE SEQUENCE [LARGE SCALE GENOMIC DNA]</scope>
    <source>
        <strain evidence="3">B2</strain>
    </source>
</reference>
<organism evidence="2 3">
    <name type="scientific">Azospirillum palustre</name>
    <dbReference type="NCBI Taxonomy" id="2044885"/>
    <lineage>
        <taxon>Bacteria</taxon>
        <taxon>Pseudomonadati</taxon>
        <taxon>Pseudomonadota</taxon>
        <taxon>Alphaproteobacteria</taxon>
        <taxon>Rhodospirillales</taxon>
        <taxon>Azospirillaceae</taxon>
        <taxon>Azospirillum</taxon>
    </lineage>
</organism>
<protein>
    <submittedName>
        <fullName evidence="2">Uncharacterized protein</fullName>
    </submittedName>
</protein>
<dbReference type="EMBL" id="PDKW01000039">
    <property type="protein sequence ID" value="PGH58021.1"/>
    <property type="molecule type" value="Genomic_DNA"/>
</dbReference>
<feature type="region of interest" description="Disordered" evidence="1">
    <location>
        <begin position="300"/>
        <end position="330"/>
    </location>
</feature>
<accession>A0A2B8BJ98</accession>
<proteinExistence type="predicted"/>
<evidence type="ECO:0000256" key="1">
    <source>
        <dbReference type="SAM" id="MobiDB-lite"/>
    </source>
</evidence>
<evidence type="ECO:0000313" key="3">
    <source>
        <dbReference type="Proteomes" id="UP000225379"/>
    </source>
</evidence>
<dbReference type="Proteomes" id="UP000225379">
    <property type="component" value="Unassembled WGS sequence"/>
</dbReference>
<dbReference type="RefSeq" id="WP_098736006.1">
    <property type="nucleotide sequence ID" value="NZ_PDKW01000039.1"/>
</dbReference>
<sequence length="330" mass="37450">MSAFNADRFAKVLALAGSDQDGEALAALRKAQGMLKAAGMTFTDVSQRMSQPAAPDYSASYSTADFDDLMRQWAKPKAKKKPAPYVDPCGNKWGSKAEYESWKASNDARFEQDRKKHAAERAAIIARYGSFEAATARDEREQLLHEAALPWLEGPNVSTDPEFAHQSGRWHKRMGGWEAYGCFGQHPVDPCRLAIENAYPMPVTIRQARDEHQAWERRRHELDLIQEAYGAYEVLDLPAEYRWRRVRRLYESELPIVTMDDLHIRLQFARDVDDAHDVCEAVPSIIEAFERLVMPAANAPTEGIPPIRRKRRANPKAAAPNDPRQRDLFT</sequence>
<comment type="caution">
    <text evidence="2">The sequence shown here is derived from an EMBL/GenBank/DDBJ whole genome shotgun (WGS) entry which is preliminary data.</text>
</comment>
<evidence type="ECO:0000313" key="2">
    <source>
        <dbReference type="EMBL" id="PGH58021.1"/>
    </source>
</evidence>
<keyword evidence="3" id="KW-1185">Reference proteome</keyword>
<dbReference type="AlphaFoldDB" id="A0A2B8BJ98"/>